<feature type="transmembrane region" description="Helical" evidence="6">
    <location>
        <begin position="320"/>
        <end position="341"/>
    </location>
</feature>
<keyword evidence="8" id="KW-1185">Reference proteome</keyword>
<dbReference type="GO" id="GO:0005886">
    <property type="term" value="C:plasma membrane"/>
    <property type="evidence" value="ECO:0007669"/>
    <property type="project" value="TreeGrafter"/>
</dbReference>
<feature type="transmembrane region" description="Helical" evidence="6">
    <location>
        <begin position="361"/>
        <end position="386"/>
    </location>
</feature>
<evidence type="ECO:0008006" key="9">
    <source>
        <dbReference type="Google" id="ProtNLM"/>
    </source>
</evidence>
<evidence type="ECO:0000313" key="8">
    <source>
        <dbReference type="Proteomes" id="UP000801428"/>
    </source>
</evidence>
<comment type="similarity">
    <text evidence="2">Belongs to the purine-cytosine permease (2.A.39) family.</text>
</comment>
<dbReference type="EMBL" id="SWKU01000003">
    <property type="protein sequence ID" value="KAF3008994.1"/>
    <property type="molecule type" value="Genomic_DNA"/>
</dbReference>
<sequence>MFEGLEIRQRVSKSAEKARLRVVQPSSWKIPKQTSSIAPPDVWTNVDMDPVPPERRTWGKGAFVTYWVSDLVTISTWSSGSAIITLGLTATDAVLITLVAGICNAIPTVLNGAIGADLHVPFPIASRASHGYWFSYFAVVSRGILAMFWFGVHTGYGGTCVSAVRSDKNCWIVDKAVSVADEKLQMLTAIWPSFATLPNHLPASAGLTTAGMIAYFLYWVIQFPLLLIPTHKLQYLFWIKTVLTPPVAVGMTIWVAMRAGGNGAFFNKPSQVHGSERVWLWLSSMTSITGGYSTLAVNIPDFSRFSKDRHAHYWQIPTIPVLKTLTALMGIISASAAQQIWGSPYWTPVQIINKWQDTPGGRAAAFFCAAIWLLSQVSVNVSANAVSFANDITTLAPRWFNVRRGTILVSVIGSWALCPWIIVASGKAFLNFMSAYAIFMAPIAGILFTDYWLVKQRHYDVPALYNPRGIYRYGKYGTNWRAVAATFVTIIPLLPALANKVNPKIHLASGLKNLFTINWLYGFFLSIAIYYFLNLFFPAKQTLIDKTITGFEYVEGIEVVQENYSIASNDGAELGKVLESKTVPMSAV</sequence>
<feature type="transmembrane region" description="Helical" evidence="6">
    <location>
        <begin position="133"/>
        <end position="152"/>
    </location>
</feature>
<feature type="transmembrane region" description="Helical" evidence="6">
    <location>
        <begin position="518"/>
        <end position="537"/>
    </location>
</feature>
<keyword evidence="4 6" id="KW-1133">Transmembrane helix</keyword>
<dbReference type="GO" id="GO:0015205">
    <property type="term" value="F:nucleobase transmembrane transporter activity"/>
    <property type="evidence" value="ECO:0007669"/>
    <property type="project" value="TreeGrafter"/>
</dbReference>
<evidence type="ECO:0000256" key="2">
    <source>
        <dbReference type="ARBA" id="ARBA00008974"/>
    </source>
</evidence>
<accession>A0A9P4WE50</accession>
<keyword evidence="5 6" id="KW-0472">Membrane</keyword>
<dbReference type="Pfam" id="PF02133">
    <property type="entry name" value="Transp_cyt_pur"/>
    <property type="match status" value="2"/>
</dbReference>
<evidence type="ECO:0000256" key="5">
    <source>
        <dbReference type="ARBA" id="ARBA00023136"/>
    </source>
</evidence>
<feature type="transmembrane region" description="Helical" evidence="6">
    <location>
        <begin position="407"/>
        <end position="429"/>
    </location>
</feature>
<dbReference type="OrthoDB" id="2018619at2759"/>
<gene>
    <name evidence="7" type="ORF">E8E13_011554</name>
</gene>
<organism evidence="7 8">
    <name type="scientific">Curvularia kusanoi</name>
    <name type="common">Cochliobolus kusanoi</name>
    <dbReference type="NCBI Taxonomy" id="90978"/>
    <lineage>
        <taxon>Eukaryota</taxon>
        <taxon>Fungi</taxon>
        <taxon>Dikarya</taxon>
        <taxon>Ascomycota</taxon>
        <taxon>Pezizomycotina</taxon>
        <taxon>Dothideomycetes</taxon>
        <taxon>Pleosporomycetidae</taxon>
        <taxon>Pleosporales</taxon>
        <taxon>Pleosporineae</taxon>
        <taxon>Pleosporaceae</taxon>
        <taxon>Curvularia</taxon>
    </lineage>
</organism>
<dbReference type="Gene3D" id="1.10.4160.10">
    <property type="entry name" value="Hydantoin permease"/>
    <property type="match status" value="1"/>
</dbReference>
<name>A0A9P4WE50_CURKU</name>
<evidence type="ECO:0000256" key="4">
    <source>
        <dbReference type="ARBA" id="ARBA00022989"/>
    </source>
</evidence>
<dbReference type="InterPro" id="IPR045225">
    <property type="entry name" value="Uracil/uridine/allantoin_perm"/>
</dbReference>
<feature type="transmembrane region" description="Helical" evidence="6">
    <location>
        <begin position="235"/>
        <end position="257"/>
    </location>
</feature>
<feature type="transmembrane region" description="Helical" evidence="6">
    <location>
        <begin position="277"/>
        <end position="299"/>
    </location>
</feature>
<feature type="transmembrane region" description="Helical" evidence="6">
    <location>
        <begin position="435"/>
        <end position="454"/>
    </location>
</feature>
<feature type="transmembrane region" description="Helical" evidence="6">
    <location>
        <begin position="207"/>
        <end position="228"/>
    </location>
</feature>
<evidence type="ECO:0000256" key="1">
    <source>
        <dbReference type="ARBA" id="ARBA00004141"/>
    </source>
</evidence>
<evidence type="ECO:0000256" key="6">
    <source>
        <dbReference type="SAM" id="Phobius"/>
    </source>
</evidence>
<reference evidence="7" key="1">
    <citation type="submission" date="2019-04" db="EMBL/GenBank/DDBJ databases">
        <title>Sequencing of skin fungus with MAO and IRED activity.</title>
        <authorList>
            <person name="Marsaioli A.J."/>
            <person name="Bonatto J.M.C."/>
            <person name="Reis Junior O."/>
        </authorList>
    </citation>
    <scope>NUCLEOTIDE SEQUENCE</scope>
    <source>
        <strain evidence="7">30M1</strain>
    </source>
</reference>
<comment type="subcellular location">
    <subcellularLocation>
        <location evidence="1">Membrane</location>
        <topology evidence="1">Multi-pass membrane protein</topology>
    </subcellularLocation>
</comment>
<keyword evidence="3 6" id="KW-0812">Transmembrane</keyword>
<feature type="transmembrane region" description="Helical" evidence="6">
    <location>
        <begin position="478"/>
        <end position="498"/>
    </location>
</feature>
<dbReference type="Proteomes" id="UP000801428">
    <property type="component" value="Unassembled WGS sequence"/>
</dbReference>
<dbReference type="InterPro" id="IPR001248">
    <property type="entry name" value="Pur-cyt_permease"/>
</dbReference>
<dbReference type="PANTHER" id="PTHR30618">
    <property type="entry name" value="NCS1 FAMILY PURINE/PYRIMIDINE TRANSPORTER"/>
    <property type="match status" value="1"/>
</dbReference>
<dbReference type="AlphaFoldDB" id="A0A9P4WE50"/>
<comment type="caution">
    <text evidence="7">The sequence shown here is derived from an EMBL/GenBank/DDBJ whole genome shotgun (WGS) entry which is preliminary data.</text>
</comment>
<dbReference type="CDD" id="cd11482">
    <property type="entry name" value="SLC-NCS1sbd_NRT1-like"/>
    <property type="match status" value="1"/>
</dbReference>
<protein>
    <recommendedName>
        <fullName evidence="9">Uracil permease</fullName>
    </recommendedName>
</protein>
<evidence type="ECO:0000313" key="7">
    <source>
        <dbReference type="EMBL" id="KAF3008994.1"/>
    </source>
</evidence>
<evidence type="ECO:0000256" key="3">
    <source>
        <dbReference type="ARBA" id="ARBA00022692"/>
    </source>
</evidence>
<proteinExistence type="inferred from homology"/>
<dbReference type="PANTHER" id="PTHR30618:SF0">
    <property type="entry name" value="PURINE-URACIL PERMEASE NCS1"/>
    <property type="match status" value="1"/>
</dbReference>